<proteinExistence type="predicted"/>
<sequence length="641" mass="66525">MSSERAVGDHRRGAPSPTGRSASRASPLDAGRTRASPAVPPAWAIGLQRLVGNGGRQGAVVSRLLQVQRQPVVPPAKPTLRAGSRGEFVKEAQRKLSRLQASAGPLVEDGQYGPLTEGAVRTFQGARGIPPTGVLDGATWTSLDGAFAALPAPVRAVLAPGADHVDVGFAQQKLNALGISPRLVVNAVYGPEMQPAIIAIEVLVLHRLPTSIIDADVWRVLDTARPGGFIALEGLSATPVEQHTASGTANPLGVQVPGTSLHPVVGAGGILRGAAVRELQQKLNTAGASPALAVDGVFGPLTTSAVRAFQTGRVPPLPASGIADAATWTALDAVAPASTVGFIERQWTEEVGGATFGNTGGNASRYSWEISGDRMVVTVAVNFTGLAPREVWFSHVPRVWNRFAAVRDAPPQRVELEFRLVRGSGPAAMTVNVVAGNGRSDAGTWFRNDPDSASTVPHEFGHLIGLQDEYQQRPGDYVRITGHEPPVGATTGPPGVAPATIAANLQAAMLARNAANARTAAAGVTMGAFAQRVVAAYAALPLGGVAPALPAVPASPGVPALPALPAYTLTTDLITDLDRSLRDSADRYETIQVFTYTSGSIMGDPGRAPDIHDHGAEPRHVAEFLGILGRTLGGTFRGEER</sequence>
<reference evidence="3 4" key="1">
    <citation type="submission" date="2019-11" db="EMBL/GenBank/DDBJ databases">
        <title>Agromyces kandeliae sp. nov., isolated from mangrove soil.</title>
        <authorList>
            <person name="Wang R."/>
        </authorList>
    </citation>
    <scope>NUCLEOTIDE SEQUENCE [LARGE SCALE GENOMIC DNA]</scope>
    <source>
        <strain evidence="3 4">JCM 11431</strain>
    </source>
</reference>
<feature type="compositionally biased region" description="Basic and acidic residues" evidence="1">
    <location>
        <begin position="1"/>
        <end position="12"/>
    </location>
</feature>
<gene>
    <name evidence="3" type="ORF">GLX25_09305</name>
</gene>
<evidence type="ECO:0000259" key="2">
    <source>
        <dbReference type="Pfam" id="PF01471"/>
    </source>
</evidence>
<dbReference type="SUPFAM" id="SSF55486">
    <property type="entry name" value="Metalloproteases ('zincins'), catalytic domain"/>
    <property type="match status" value="1"/>
</dbReference>
<dbReference type="SUPFAM" id="SSF47090">
    <property type="entry name" value="PGBD-like"/>
    <property type="match status" value="2"/>
</dbReference>
<evidence type="ECO:0000313" key="3">
    <source>
        <dbReference type="EMBL" id="MUN07312.1"/>
    </source>
</evidence>
<dbReference type="RefSeq" id="WP_155842212.1">
    <property type="nucleotide sequence ID" value="NZ_BAAAIA010000002.1"/>
</dbReference>
<feature type="domain" description="Peptidoglycan binding-like" evidence="2">
    <location>
        <begin position="85"/>
        <end position="143"/>
    </location>
</feature>
<dbReference type="Pfam" id="PF01471">
    <property type="entry name" value="PG_binding_1"/>
    <property type="match status" value="2"/>
</dbReference>
<feature type="region of interest" description="Disordered" evidence="1">
    <location>
        <begin position="1"/>
        <end position="37"/>
    </location>
</feature>
<keyword evidence="4" id="KW-1185">Reference proteome</keyword>
<dbReference type="InterPro" id="IPR036365">
    <property type="entry name" value="PGBD-like_sf"/>
</dbReference>
<dbReference type="InterPro" id="IPR036366">
    <property type="entry name" value="PGBDSf"/>
</dbReference>
<feature type="domain" description="Peptidoglycan binding-like" evidence="2">
    <location>
        <begin position="272"/>
        <end position="331"/>
    </location>
</feature>
<organism evidence="3 4">
    <name type="scientific">Agromyces luteolus</name>
    <dbReference type="NCBI Taxonomy" id="88373"/>
    <lineage>
        <taxon>Bacteria</taxon>
        <taxon>Bacillati</taxon>
        <taxon>Actinomycetota</taxon>
        <taxon>Actinomycetes</taxon>
        <taxon>Micrococcales</taxon>
        <taxon>Microbacteriaceae</taxon>
        <taxon>Agromyces</taxon>
    </lineage>
</organism>
<protein>
    <recommendedName>
        <fullName evidence="2">Peptidoglycan binding-like domain-containing protein</fullName>
    </recommendedName>
</protein>
<accession>A0A7C9LD78</accession>
<comment type="caution">
    <text evidence="3">The sequence shown here is derived from an EMBL/GenBank/DDBJ whole genome shotgun (WGS) entry which is preliminary data.</text>
</comment>
<dbReference type="Gene3D" id="1.10.101.10">
    <property type="entry name" value="PGBD-like superfamily/PGBD"/>
    <property type="match status" value="2"/>
</dbReference>
<evidence type="ECO:0000313" key="4">
    <source>
        <dbReference type="Proteomes" id="UP000480122"/>
    </source>
</evidence>
<dbReference type="OrthoDB" id="8210007at2"/>
<evidence type="ECO:0000256" key="1">
    <source>
        <dbReference type="SAM" id="MobiDB-lite"/>
    </source>
</evidence>
<name>A0A7C9LD78_9MICO</name>
<dbReference type="EMBL" id="WODA01000017">
    <property type="protein sequence ID" value="MUN07312.1"/>
    <property type="molecule type" value="Genomic_DNA"/>
</dbReference>
<dbReference type="InterPro" id="IPR002477">
    <property type="entry name" value="Peptidoglycan-bd-like"/>
</dbReference>
<dbReference type="Proteomes" id="UP000480122">
    <property type="component" value="Unassembled WGS sequence"/>
</dbReference>
<dbReference type="AlphaFoldDB" id="A0A7C9LD78"/>